<evidence type="ECO:0000313" key="4">
    <source>
        <dbReference type="Proteomes" id="UP000092741"/>
    </source>
</evidence>
<keyword evidence="1" id="KW-1133">Transmembrane helix</keyword>
<feature type="transmembrane region" description="Helical" evidence="1">
    <location>
        <begin position="119"/>
        <end position="141"/>
    </location>
</feature>
<gene>
    <name evidence="3" type="ORF">BA890_20320</name>
</gene>
<dbReference type="InterPro" id="IPR043128">
    <property type="entry name" value="Rev_trsase/Diguanyl_cyclase"/>
</dbReference>
<dbReference type="KEGG" id="vna:PN96_16475"/>
<dbReference type="AlphaFoldDB" id="A0AAN0Y6I6"/>
<feature type="domain" description="GGDEF" evidence="2">
    <location>
        <begin position="223"/>
        <end position="364"/>
    </location>
</feature>
<reference evidence="3 4" key="1">
    <citation type="submission" date="2016-07" db="EMBL/GenBank/DDBJ databases">
        <title>Developing Vibrio natriegens as a novel, fast-growing host for biotechnology.</title>
        <authorList>
            <person name="Weinstock M.T."/>
            <person name="Hesek E.D."/>
            <person name="Wilson C.M."/>
            <person name="Gibson D.G."/>
        </authorList>
    </citation>
    <scope>NUCLEOTIDE SEQUENCE [LARGE SCALE GENOMIC DNA]</scope>
    <source>
        <strain evidence="3 4">ATCC 14048</strain>
    </source>
</reference>
<dbReference type="CDD" id="cd01949">
    <property type="entry name" value="GGDEF"/>
    <property type="match status" value="1"/>
</dbReference>
<feature type="transmembrane region" description="Helical" evidence="1">
    <location>
        <begin position="23"/>
        <end position="41"/>
    </location>
</feature>
<accession>A0AAN0Y6I6</accession>
<dbReference type="Proteomes" id="UP000092741">
    <property type="component" value="Chromosome 2"/>
</dbReference>
<dbReference type="SUPFAM" id="SSF55073">
    <property type="entry name" value="Nucleotide cyclase"/>
    <property type="match status" value="1"/>
</dbReference>
<dbReference type="NCBIfam" id="TIGR00254">
    <property type="entry name" value="GGDEF"/>
    <property type="match status" value="1"/>
</dbReference>
<dbReference type="EMBL" id="CP016346">
    <property type="protein sequence ID" value="ANQ15073.1"/>
    <property type="molecule type" value="Genomic_DNA"/>
</dbReference>
<sequence length="385" mass="43954">MSTLAGARLEEMADIRATRKKKIVFICSSIAATCLVYGAIVQAFEKHWGLCLLHALSALACFAICYMIKVQKHHQYADLLLSAVLMLEGLLLLLFNDAPSGKILWLYPIVATLILINEFKVGLLFSCTYILFIFFGIAFLDRLPTATPMIERRFMLTLIAISFVCHTFSYYYAKVLNYIQVLYREGIEELAYFDQLTSLANRWSFETWARQKLSEVDRYQTKGLTAVIFLDLDNFKLINDNYGHDVGDHVLKTFASRLKESARLAGHTPPKNDYSIARFAGDEFVLLLHDVPDKESLDEVLKRIVNVFSNRSLDYDLINEITMSVGAAIYKQDANDLSELIRCADKAMYVAKHTGKNQYAYYEDCVQLEELSTQQLRQPEIGEVY</sequence>
<feature type="transmembrane region" description="Helical" evidence="1">
    <location>
        <begin position="153"/>
        <end position="173"/>
    </location>
</feature>
<dbReference type="InterPro" id="IPR052163">
    <property type="entry name" value="DGC-Regulatory_Protein"/>
</dbReference>
<feature type="transmembrane region" description="Helical" evidence="1">
    <location>
        <begin position="47"/>
        <end position="67"/>
    </location>
</feature>
<keyword evidence="4" id="KW-1185">Reference proteome</keyword>
<name>A0AAN0Y6I6_VIBNA</name>
<dbReference type="PANTHER" id="PTHR46663:SF3">
    <property type="entry name" value="SLL0267 PROTEIN"/>
    <property type="match status" value="1"/>
</dbReference>
<evidence type="ECO:0000256" key="1">
    <source>
        <dbReference type="SAM" id="Phobius"/>
    </source>
</evidence>
<evidence type="ECO:0000313" key="3">
    <source>
        <dbReference type="EMBL" id="ANQ15073.1"/>
    </source>
</evidence>
<proteinExistence type="predicted"/>
<keyword evidence="1" id="KW-0812">Transmembrane</keyword>
<protein>
    <submittedName>
        <fullName evidence="3">Diguanylate cyclase</fullName>
    </submittedName>
</protein>
<organism evidence="3 4">
    <name type="scientific">Vibrio natriegens NBRC 15636 = ATCC 14048 = DSM 759</name>
    <dbReference type="NCBI Taxonomy" id="1219067"/>
    <lineage>
        <taxon>Bacteria</taxon>
        <taxon>Pseudomonadati</taxon>
        <taxon>Pseudomonadota</taxon>
        <taxon>Gammaproteobacteria</taxon>
        <taxon>Vibrionales</taxon>
        <taxon>Vibrionaceae</taxon>
        <taxon>Vibrio</taxon>
    </lineage>
</organism>
<dbReference type="InterPro" id="IPR029787">
    <property type="entry name" value="Nucleotide_cyclase"/>
</dbReference>
<keyword evidence="1" id="KW-0472">Membrane</keyword>
<dbReference type="Gene3D" id="3.30.70.270">
    <property type="match status" value="1"/>
</dbReference>
<dbReference type="SMART" id="SM00267">
    <property type="entry name" value="GGDEF"/>
    <property type="match status" value="1"/>
</dbReference>
<dbReference type="PROSITE" id="PS50887">
    <property type="entry name" value="GGDEF"/>
    <property type="match status" value="1"/>
</dbReference>
<dbReference type="PANTHER" id="PTHR46663">
    <property type="entry name" value="DIGUANYLATE CYCLASE DGCT-RELATED"/>
    <property type="match status" value="1"/>
</dbReference>
<dbReference type="InterPro" id="IPR000160">
    <property type="entry name" value="GGDEF_dom"/>
</dbReference>
<dbReference type="Pfam" id="PF00990">
    <property type="entry name" value="GGDEF"/>
    <property type="match status" value="1"/>
</dbReference>
<evidence type="ECO:0000259" key="2">
    <source>
        <dbReference type="PROSITE" id="PS50887"/>
    </source>
</evidence>
<dbReference type="GeneID" id="70914425"/>
<dbReference type="RefSeq" id="WP_020335077.1">
    <property type="nucleotide sequence ID" value="NZ_ATFJ01000033.1"/>
</dbReference>
<feature type="transmembrane region" description="Helical" evidence="1">
    <location>
        <begin position="79"/>
        <end position="99"/>
    </location>
</feature>